<dbReference type="SUPFAM" id="SSF109998">
    <property type="entry name" value="Triger factor/SurA peptide-binding domain-like"/>
    <property type="match status" value="1"/>
</dbReference>
<protein>
    <recommendedName>
        <fullName evidence="11">Foldase protein PrsA</fullName>
        <ecNumber evidence="11">5.2.1.8</ecNumber>
    </recommendedName>
</protein>
<dbReference type="InterPro" id="IPR023059">
    <property type="entry name" value="Foldase_PrsA"/>
</dbReference>
<evidence type="ECO:0000256" key="12">
    <source>
        <dbReference type="SAM" id="Coils"/>
    </source>
</evidence>
<comment type="subcellular location">
    <subcellularLocation>
        <location evidence="2">Cell membrane</location>
        <topology evidence="2">Lipid-anchor</topology>
    </subcellularLocation>
</comment>
<dbReference type="OrthoDB" id="14196at2"/>
<dbReference type="GO" id="GO:0005886">
    <property type="term" value="C:plasma membrane"/>
    <property type="evidence" value="ECO:0007669"/>
    <property type="project" value="UniProtKB-SubCell"/>
</dbReference>
<keyword evidence="5 11" id="KW-0732">Signal</keyword>
<evidence type="ECO:0000256" key="6">
    <source>
        <dbReference type="ARBA" id="ARBA00023110"/>
    </source>
</evidence>
<dbReference type="InterPro" id="IPR046357">
    <property type="entry name" value="PPIase_dom_sf"/>
</dbReference>
<evidence type="ECO:0000256" key="9">
    <source>
        <dbReference type="ARBA" id="ARBA00023235"/>
    </source>
</evidence>
<dbReference type="InterPro" id="IPR027304">
    <property type="entry name" value="Trigger_fact/SurA_dom_sf"/>
</dbReference>
<dbReference type="RefSeq" id="WP_040047403.1">
    <property type="nucleotide sequence ID" value="NZ_JWIR02000025.1"/>
</dbReference>
<accession>A0A0F5I6Y9</accession>
<feature type="coiled-coil region" evidence="12">
    <location>
        <begin position="111"/>
        <end position="145"/>
    </location>
</feature>
<dbReference type="PROSITE" id="PS01096">
    <property type="entry name" value="PPIC_PPIASE_1"/>
    <property type="match status" value="1"/>
</dbReference>
<dbReference type="InterPro" id="IPR000297">
    <property type="entry name" value="PPIase_PpiC"/>
</dbReference>
<dbReference type="HAMAP" id="MF_01145">
    <property type="entry name" value="Foldase_PrsA"/>
    <property type="match status" value="1"/>
</dbReference>
<dbReference type="EC" id="5.2.1.8" evidence="11"/>
<evidence type="ECO:0000256" key="11">
    <source>
        <dbReference type="HAMAP-Rule" id="MF_01145"/>
    </source>
</evidence>
<organism evidence="14 15">
    <name type="scientific">Bacillus thermotolerans</name>
    <name type="common">Quasibacillus thermotolerans</name>
    <dbReference type="NCBI Taxonomy" id="1221996"/>
    <lineage>
        <taxon>Bacteria</taxon>
        <taxon>Bacillati</taxon>
        <taxon>Bacillota</taxon>
        <taxon>Bacilli</taxon>
        <taxon>Bacillales</taxon>
        <taxon>Bacillaceae</taxon>
        <taxon>Bacillus</taxon>
    </lineage>
</organism>
<keyword evidence="6 11" id="KW-0697">Rotamase</keyword>
<gene>
    <name evidence="11" type="primary">prsA</name>
    <name evidence="14" type="ORF">QY95_01005</name>
</gene>
<reference evidence="14" key="1">
    <citation type="submission" date="2015-02" db="EMBL/GenBank/DDBJ databases">
        <title>Genome Assembly of Bacillaceae bacterium MTCC 8252.</title>
        <authorList>
            <person name="Verma A."/>
            <person name="Khatri I."/>
            <person name="Mual P."/>
            <person name="Subramanian S."/>
            <person name="Krishnamurthi S."/>
        </authorList>
    </citation>
    <scope>NUCLEOTIDE SEQUENCE [LARGE SCALE GENOMIC DNA]</scope>
    <source>
        <strain evidence="14">MTCC 8252</strain>
    </source>
</reference>
<keyword evidence="7 11" id="KW-0472">Membrane</keyword>
<feature type="coiled-coil region" evidence="12">
    <location>
        <begin position="238"/>
        <end position="265"/>
    </location>
</feature>
<dbReference type="PROSITE" id="PS50198">
    <property type="entry name" value="PPIC_PPIASE_2"/>
    <property type="match status" value="1"/>
</dbReference>
<keyword evidence="12" id="KW-0175">Coiled coil</keyword>
<name>A0A0F5I6Y9_BACTR</name>
<dbReference type="Pfam" id="PF13616">
    <property type="entry name" value="Rotamase_3"/>
    <property type="match status" value="1"/>
</dbReference>
<feature type="domain" description="PpiC" evidence="13">
    <location>
        <begin position="153"/>
        <end position="243"/>
    </location>
</feature>
<dbReference type="PANTHER" id="PTHR47245:SF1">
    <property type="entry name" value="FOLDASE PROTEIN PRSA"/>
    <property type="match status" value="1"/>
</dbReference>
<evidence type="ECO:0000256" key="4">
    <source>
        <dbReference type="ARBA" id="ARBA00022475"/>
    </source>
</evidence>
<dbReference type="AlphaFoldDB" id="A0A0F5I6Y9"/>
<evidence type="ECO:0000256" key="8">
    <source>
        <dbReference type="ARBA" id="ARBA00023139"/>
    </source>
</evidence>
<evidence type="ECO:0000256" key="5">
    <source>
        <dbReference type="ARBA" id="ARBA00022729"/>
    </source>
</evidence>
<dbReference type="Proteomes" id="UP000031563">
    <property type="component" value="Unassembled WGS sequence"/>
</dbReference>
<keyword evidence="15" id="KW-1185">Reference proteome</keyword>
<evidence type="ECO:0000256" key="1">
    <source>
        <dbReference type="ARBA" id="ARBA00000971"/>
    </source>
</evidence>
<dbReference type="EMBL" id="JWIR02000025">
    <property type="protein sequence ID" value="KKB40942.1"/>
    <property type="molecule type" value="Genomic_DNA"/>
</dbReference>
<dbReference type="Gene3D" id="1.10.4030.10">
    <property type="entry name" value="Porin chaperone SurA, peptide-binding domain"/>
    <property type="match status" value="1"/>
</dbReference>
<keyword evidence="9 11" id="KW-0413">Isomerase</keyword>
<comment type="function">
    <text evidence="11">Plays a major role in protein secretion by helping the post-translocational extracellular folding of several secreted proteins.</text>
</comment>
<evidence type="ECO:0000313" key="15">
    <source>
        <dbReference type="Proteomes" id="UP000031563"/>
    </source>
</evidence>
<keyword evidence="8" id="KW-0564">Palmitate</keyword>
<dbReference type="GO" id="GO:0006457">
    <property type="term" value="P:protein folding"/>
    <property type="evidence" value="ECO:0007669"/>
    <property type="project" value="UniProtKB-UniRule"/>
</dbReference>
<evidence type="ECO:0000313" key="14">
    <source>
        <dbReference type="EMBL" id="KKB40942.1"/>
    </source>
</evidence>
<sequence>MKKAAIWWVAGFIVVIAVAVTLAFSAGNNSYVASVNGEKISEDELQEALMAQYGSEAVDALVMEKILEMEIEKEGIEVSQAEIDEEMKTYAEYYGGEEALQEVAETSGIDLSEVEKDLETYLATNKLLEKRIEITEEEMKTYFEENKDQFAQAEQVQASHILVEDEATANEVAKKLAAGGDFAELAKEYSIDEGSSKEGGEVGYFGKGAMVPEFEEAAFSMEKGEVSDPVKSEYGFHIIKVTDKKEAKEANYEESKEEIKSALMESKVQEEYMVWLQEKQEEYDVEYAL</sequence>
<dbReference type="PANTHER" id="PTHR47245">
    <property type="entry name" value="PEPTIDYLPROLYL ISOMERASE"/>
    <property type="match status" value="1"/>
</dbReference>
<dbReference type="STRING" id="1221996.QY95_01005"/>
<comment type="similarity">
    <text evidence="3 11">Belongs to the PrsA family.</text>
</comment>
<evidence type="ECO:0000256" key="2">
    <source>
        <dbReference type="ARBA" id="ARBA00004193"/>
    </source>
</evidence>
<dbReference type="Gene3D" id="3.10.50.40">
    <property type="match status" value="1"/>
</dbReference>
<dbReference type="SUPFAM" id="SSF54534">
    <property type="entry name" value="FKBP-like"/>
    <property type="match status" value="1"/>
</dbReference>
<comment type="caution">
    <text evidence="14">The sequence shown here is derived from an EMBL/GenBank/DDBJ whole genome shotgun (WGS) entry which is preliminary data.</text>
</comment>
<keyword evidence="4 11" id="KW-1003">Cell membrane</keyword>
<comment type="catalytic activity">
    <reaction evidence="1 11">
        <text>[protein]-peptidylproline (omega=180) = [protein]-peptidylproline (omega=0)</text>
        <dbReference type="Rhea" id="RHEA:16237"/>
        <dbReference type="Rhea" id="RHEA-COMP:10747"/>
        <dbReference type="Rhea" id="RHEA-COMP:10748"/>
        <dbReference type="ChEBI" id="CHEBI:83833"/>
        <dbReference type="ChEBI" id="CHEBI:83834"/>
        <dbReference type="EC" id="5.2.1.8"/>
    </reaction>
</comment>
<evidence type="ECO:0000256" key="7">
    <source>
        <dbReference type="ARBA" id="ARBA00023136"/>
    </source>
</evidence>
<dbReference type="GO" id="GO:0003755">
    <property type="term" value="F:peptidyl-prolyl cis-trans isomerase activity"/>
    <property type="evidence" value="ECO:0007669"/>
    <property type="project" value="UniProtKB-UniRule"/>
</dbReference>
<dbReference type="InterPro" id="IPR050245">
    <property type="entry name" value="PrsA_foldase"/>
</dbReference>
<dbReference type="InterPro" id="IPR023058">
    <property type="entry name" value="PPIase_PpiC_CS"/>
</dbReference>
<evidence type="ECO:0000256" key="3">
    <source>
        <dbReference type="ARBA" id="ARBA00006071"/>
    </source>
</evidence>
<evidence type="ECO:0000256" key="10">
    <source>
        <dbReference type="ARBA" id="ARBA00023288"/>
    </source>
</evidence>
<proteinExistence type="inferred from homology"/>
<keyword evidence="10" id="KW-0449">Lipoprotein</keyword>
<evidence type="ECO:0000259" key="13">
    <source>
        <dbReference type="PROSITE" id="PS50198"/>
    </source>
</evidence>